<feature type="region of interest" description="Disordered" evidence="1">
    <location>
        <begin position="1"/>
        <end position="43"/>
    </location>
</feature>
<protein>
    <submittedName>
        <fullName evidence="2">Uncharacterized protein</fullName>
    </submittedName>
</protein>
<name>A0A2K3CPJ8_CHLRE</name>
<dbReference type="RefSeq" id="XP_042914524.1">
    <property type="nucleotide sequence ID" value="XM_043072065.1"/>
</dbReference>
<dbReference type="KEGG" id="cre:CHLRE_17g710254v5"/>
<evidence type="ECO:0000313" key="3">
    <source>
        <dbReference type="Proteomes" id="UP000006906"/>
    </source>
</evidence>
<dbReference type="Proteomes" id="UP000006906">
    <property type="component" value="Chromosome 17"/>
</dbReference>
<keyword evidence="3" id="KW-1185">Reference proteome</keyword>
<accession>A0A2K3CPJ8</accession>
<dbReference type="AlphaFoldDB" id="A0A2K3CPJ8"/>
<gene>
    <name evidence="2" type="ORF">CHLRE_17g710254v5</name>
</gene>
<reference evidence="2 3" key="1">
    <citation type="journal article" date="2007" name="Science">
        <title>The Chlamydomonas genome reveals the evolution of key animal and plant functions.</title>
        <authorList>
            <person name="Merchant S.S."/>
            <person name="Prochnik S.E."/>
            <person name="Vallon O."/>
            <person name="Harris E.H."/>
            <person name="Karpowicz S.J."/>
            <person name="Witman G.B."/>
            <person name="Terry A."/>
            <person name="Salamov A."/>
            <person name="Fritz-Laylin L.K."/>
            <person name="Marechal-Drouard L."/>
            <person name="Marshall W.F."/>
            <person name="Qu L.H."/>
            <person name="Nelson D.R."/>
            <person name="Sanderfoot A.A."/>
            <person name="Spalding M.H."/>
            <person name="Kapitonov V.V."/>
            <person name="Ren Q."/>
            <person name="Ferris P."/>
            <person name="Lindquist E."/>
            <person name="Shapiro H."/>
            <person name="Lucas S.M."/>
            <person name="Grimwood J."/>
            <person name="Schmutz J."/>
            <person name="Cardol P."/>
            <person name="Cerutti H."/>
            <person name="Chanfreau G."/>
            <person name="Chen C.L."/>
            <person name="Cognat V."/>
            <person name="Croft M.T."/>
            <person name="Dent R."/>
            <person name="Dutcher S."/>
            <person name="Fernandez E."/>
            <person name="Fukuzawa H."/>
            <person name="Gonzalez-Ballester D."/>
            <person name="Gonzalez-Halphen D."/>
            <person name="Hallmann A."/>
            <person name="Hanikenne M."/>
            <person name="Hippler M."/>
            <person name="Inwood W."/>
            <person name="Jabbari K."/>
            <person name="Kalanon M."/>
            <person name="Kuras R."/>
            <person name="Lefebvre P.A."/>
            <person name="Lemaire S.D."/>
            <person name="Lobanov A.V."/>
            <person name="Lohr M."/>
            <person name="Manuell A."/>
            <person name="Meier I."/>
            <person name="Mets L."/>
            <person name="Mittag M."/>
            <person name="Mittelmeier T."/>
            <person name="Moroney J.V."/>
            <person name="Moseley J."/>
            <person name="Napoli C."/>
            <person name="Nedelcu A.M."/>
            <person name="Niyogi K."/>
            <person name="Novoselov S.V."/>
            <person name="Paulsen I.T."/>
            <person name="Pazour G."/>
            <person name="Purton S."/>
            <person name="Ral J.P."/>
            <person name="Riano-Pachon D.M."/>
            <person name="Riekhof W."/>
            <person name="Rymarquis L."/>
            <person name="Schroda M."/>
            <person name="Stern D."/>
            <person name="Umen J."/>
            <person name="Willows R."/>
            <person name="Wilson N."/>
            <person name="Zimmer S.L."/>
            <person name="Allmer J."/>
            <person name="Balk J."/>
            <person name="Bisova K."/>
            <person name="Chen C.J."/>
            <person name="Elias M."/>
            <person name="Gendler K."/>
            <person name="Hauser C."/>
            <person name="Lamb M.R."/>
            <person name="Ledford H."/>
            <person name="Long J.C."/>
            <person name="Minagawa J."/>
            <person name="Page M.D."/>
            <person name="Pan J."/>
            <person name="Pootakham W."/>
            <person name="Roje S."/>
            <person name="Rose A."/>
            <person name="Stahlberg E."/>
            <person name="Terauchi A.M."/>
            <person name="Yang P."/>
            <person name="Ball S."/>
            <person name="Bowler C."/>
            <person name="Dieckmann C.L."/>
            <person name="Gladyshev V.N."/>
            <person name="Green P."/>
            <person name="Jorgensen R."/>
            <person name="Mayfield S."/>
            <person name="Mueller-Roeber B."/>
            <person name="Rajamani S."/>
            <person name="Sayre R.T."/>
            <person name="Brokstein P."/>
            <person name="Dubchak I."/>
            <person name="Goodstein D."/>
            <person name="Hornick L."/>
            <person name="Huang Y.W."/>
            <person name="Jhaveri J."/>
            <person name="Luo Y."/>
            <person name="Martinez D."/>
            <person name="Ngau W.C."/>
            <person name="Otillar B."/>
            <person name="Poliakov A."/>
            <person name="Porter A."/>
            <person name="Szajkowski L."/>
            <person name="Werner G."/>
            <person name="Zhou K."/>
            <person name="Grigoriev I.V."/>
            <person name="Rokhsar D.S."/>
            <person name="Grossman A.R."/>
        </authorList>
    </citation>
    <scope>NUCLEOTIDE SEQUENCE [LARGE SCALE GENOMIC DNA]</scope>
    <source>
        <strain evidence="3">CC-503</strain>
    </source>
</reference>
<proteinExistence type="predicted"/>
<organism evidence="2 3">
    <name type="scientific">Chlamydomonas reinhardtii</name>
    <name type="common">Chlamydomonas smithii</name>
    <dbReference type="NCBI Taxonomy" id="3055"/>
    <lineage>
        <taxon>Eukaryota</taxon>
        <taxon>Viridiplantae</taxon>
        <taxon>Chlorophyta</taxon>
        <taxon>core chlorophytes</taxon>
        <taxon>Chlorophyceae</taxon>
        <taxon>CS clade</taxon>
        <taxon>Chlamydomonadales</taxon>
        <taxon>Chlamydomonadaceae</taxon>
        <taxon>Chlamydomonas</taxon>
    </lineage>
</organism>
<evidence type="ECO:0000313" key="2">
    <source>
        <dbReference type="EMBL" id="PNW70205.1"/>
    </source>
</evidence>
<dbReference type="Gramene" id="PNW70205">
    <property type="protein sequence ID" value="PNW70205"/>
    <property type="gene ID" value="CHLRE_17g710254v5"/>
</dbReference>
<dbReference type="InParanoid" id="A0A2K3CPJ8"/>
<sequence length="82" mass="9070">MLPATDGRWRYLTTDPAVTRPRLESGPPVASPARTTALPPSYRPCPDHRIATVRFAPSPNQDTNWQACEVQSRVFVLHVTGS</sequence>
<dbReference type="GeneID" id="66056947"/>
<evidence type="ECO:0000256" key="1">
    <source>
        <dbReference type="SAM" id="MobiDB-lite"/>
    </source>
</evidence>
<dbReference type="EMBL" id="CM008978">
    <property type="protein sequence ID" value="PNW70205.1"/>
    <property type="molecule type" value="Genomic_DNA"/>
</dbReference>